<dbReference type="EC" id="6.3.5.4" evidence="2"/>
<dbReference type="Pfam" id="PF13537">
    <property type="entry name" value="GATase_7"/>
    <property type="match status" value="1"/>
</dbReference>
<gene>
    <name evidence="2" type="ORF">MSIBF_A650008</name>
</gene>
<dbReference type="EMBL" id="CCXY01000430">
    <property type="protein sequence ID" value="CEG13902.1"/>
    <property type="molecule type" value="Genomic_DNA"/>
</dbReference>
<name>A0A098ED42_9ZZZZ</name>
<dbReference type="InterPro" id="IPR033738">
    <property type="entry name" value="AsnB_N"/>
</dbReference>
<organism evidence="2">
    <name type="scientific">groundwater metagenome</name>
    <dbReference type="NCBI Taxonomy" id="717931"/>
    <lineage>
        <taxon>unclassified sequences</taxon>
        <taxon>metagenomes</taxon>
        <taxon>ecological metagenomes</taxon>
    </lineage>
</organism>
<dbReference type="InterPro" id="IPR051786">
    <property type="entry name" value="ASN_synthetase/amidase"/>
</dbReference>
<protein>
    <submittedName>
        <fullName evidence="2">Asparagine synthetase (Glutamine-hydrolyzing) 3</fullName>
        <ecNumber evidence="2">6.3.5.4</ecNumber>
    </submittedName>
</protein>
<dbReference type="AlphaFoldDB" id="A0A098ED42"/>
<accession>A0A098ED42</accession>
<dbReference type="GO" id="GO:0005829">
    <property type="term" value="C:cytosol"/>
    <property type="evidence" value="ECO:0007669"/>
    <property type="project" value="TreeGrafter"/>
</dbReference>
<evidence type="ECO:0000259" key="1">
    <source>
        <dbReference type="PROSITE" id="PS51278"/>
    </source>
</evidence>
<dbReference type="InterPro" id="IPR029055">
    <property type="entry name" value="Ntn_hydrolases_N"/>
</dbReference>
<dbReference type="InterPro" id="IPR017932">
    <property type="entry name" value="GATase_2_dom"/>
</dbReference>
<dbReference type="SUPFAM" id="SSF56235">
    <property type="entry name" value="N-terminal nucleophile aminohydrolases (Ntn hydrolases)"/>
    <property type="match status" value="1"/>
</dbReference>
<dbReference type="PANTHER" id="PTHR43284:SF1">
    <property type="entry name" value="ASPARAGINE SYNTHETASE"/>
    <property type="match status" value="1"/>
</dbReference>
<dbReference type="GO" id="GO:0004066">
    <property type="term" value="F:asparagine synthase (glutamine-hydrolyzing) activity"/>
    <property type="evidence" value="ECO:0007669"/>
    <property type="project" value="UniProtKB-EC"/>
</dbReference>
<dbReference type="Gene3D" id="3.60.20.10">
    <property type="entry name" value="Glutamine Phosphoribosylpyrophosphate, subunit 1, domain 1"/>
    <property type="match status" value="1"/>
</dbReference>
<reference evidence="2" key="1">
    <citation type="submission" date="2014-09" db="EMBL/GenBank/DDBJ databases">
        <authorList>
            <person name="Probst J Alexander"/>
        </authorList>
    </citation>
    <scope>NUCLEOTIDE SEQUENCE</scope>
</reference>
<proteinExistence type="predicted"/>
<sequence>MSIIDLEGGHQPIYNEDKTICIVYNGEIYNYLELRKELENKHKFYTNADTEVILHAYEEWGKDCLNKFNGMWAFSIYDKNKNIFFLSRDRFGIKPLYYHFKEGKFIFASEIKAILQHNIGRIPNDLLVFDYLMYNIADHTNETFFKGIKKIPKGHFAVFDIKKEFAQ</sequence>
<dbReference type="PANTHER" id="PTHR43284">
    <property type="entry name" value="ASPARAGINE SYNTHETASE (GLUTAMINE-HYDROLYZING)"/>
    <property type="match status" value="1"/>
</dbReference>
<dbReference type="PROSITE" id="PS51278">
    <property type="entry name" value="GATASE_TYPE_2"/>
    <property type="match status" value="1"/>
</dbReference>
<dbReference type="CDD" id="cd00712">
    <property type="entry name" value="AsnB"/>
    <property type="match status" value="1"/>
</dbReference>
<keyword evidence="2" id="KW-0436">Ligase</keyword>
<evidence type="ECO:0000313" key="2">
    <source>
        <dbReference type="EMBL" id="CEG13902.1"/>
    </source>
</evidence>
<feature type="domain" description="Glutamine amidotransferase type-2" evidence="1">
    <location>
        <begin position="1"/>
        <end position="162"/>
    </location>
</feature>